<dbReference type="PANTHER" id="PTHR24348:SF22">
    <property type="entry name" value="NON-SPECIFIC SERINE_THREONINE PROTEIN KINASE"/>
    <property type="match status" value="1"/>
</dbReference>
<proteinExistence type="predicted"/>
<feature type="compositionally biased region" description="Low complexity" evidence="6">
    <location>
        <begin position="303"/>
        <end position="323"/>
    </location>
</feature>
<dbReference type="PROSITE" id="PS00108">
    <property type="entry name" value="PROTEIN_KINASE_ST"/>
    <property type="match status" value="1"/>
</dbReference>
<evidence type="ECO:0000313" key="8">
    <source>
        <dbReference type="EMBL" id="GAA5817545.1"/>
    </source>
</evidence>
<feature type="compositionally biased region" description="Polar residues" evidence="6">
    <location>
        <begin position="243"/>
        <end position="255"/>
    </location>
</feature>
<dbReference type="EC" id="2.7.11.1" evidence="1"/>
<dbReference type="InterPro" id="IPR001245">
    <property type="entry name" value="Ser-Thr/Tyr_kinase_cat_dom"/>
</dbReference>
<evidence type="ECO:0000259" key="7">
    <source>
        <dbReference type="PROSITE" id="PS50011"/>
    </source>
</evidence>
<evidence type="ECO:0000256" key="1">
    <source>
        <dbReference type="ARBA" id="ARBA00012513"/>
    </source>
</evidence>
<gene>
    <name evidence="8" type="ORF">MFLAVUS_011093</name>
</gene>
<dbReference type="InterPro" id="IPR011009">
    <property type="entry name" value="Kinase-like_dom_sf"/>
</dbReference>
<evidence type="ECO:0000256" key="2">
    <source>
        <dbReference type="ARBA" id="ARBA00022679"/>
    </source>
</evidence>
<dbReference type="Gene3D" id="1.10.510.10">
    <property type="entry name" value="Transferase(Phosphotransferase) domain 1"/>
    <property type="match status" value="1"/>
</dbReference>
<sequence length="510" mass="58139">MEISIMKEINHAYIVKLIDCIRTESHVYLIMEYCSMGDLNSYLLNDRQQKGMSELDLYHFLEQMASALKYLRQRNFVHRDIKPQNILLVPGKNGRLPDVKVSDFGFAKFLGTTDLTNSYCGSPLYMAPEVIARKSYDAKADLWSTGVLLYEMMMGRKLIQTNHMFELQSFLDNYNDQVDFSGAQFHFSNQLKDLISSLLKKNANDRICCEDFFYHVQLLLCPESDDDEYVVINTNTSTLDTSNMNRYSTSAPNQRKSLDPNHFSFQEPLPIKRSRKFSVGSASSAFTKALSIASTKIFGGGSSSSEANSSSPSSPLTPMTPVSRQNTISSISSEDITLDRLLVSCKDTIESERIADMITAIEHLIRSNIYDYEQLVVLNQKVKSLLEFGISKLYSYEQERVCSNKLIELNVWMVSKLNNYRDVSHVKTDMCVERLLYDKALEMSREAAVKQLIHEDIKYCIEQYQESILILESIIIDDSQNVIADDQVIIKKLIDSLQSRLNNVLVGIPN</sequence>
<keyword evidence="9" id="KW-1185">Reference proteome</keyword>
<dbReference type="SUPFAM" id="SSF56112">
    <property type="entry name" value="Protein kinase-like (PK-like)"/>
    <property type="match status" value="1"/>
</dbReference>
<dbReference type="PRINTS" id="PR00109">
    <property type="entry name" value="TYRKINASE"/>
</dbReference>
<name>A0ABP9ZEK1_9FUNG</name>
<keyword evidence="2" id="KW-0808">Transferase</keyword>
<evidence type="ECO:0000256" key="5">
    <source>
        <dbReference type="ARBA" id="ARBA00022840"/>
    </source>
</evidence>
<keyword evidence="3" id="KW-0547">Nucleotide-binding</keyword>
<comment type="caution">
    <text evidence="8">The sequence shown here is derived from an EMBL/GenBank/DDBJ whole genome shotgun (WGS) entry which is preliminary data.</text>
</comment>
<evidence type="ECO:0000313" key="9">
    <source>
        <dbReference type="Proteomes" id="UP001473302"/>
    </source>
</evidence>
<dbReference type="InterPro" id="IPR045269">
    <property type="entry name" value="Atg1-like"/>
</dbReference>
<evidence type="ECO:0000256" key="3">
    <source>
        <dbReference type="ARBA" id="ARBA00022741"/>
    </source>
</evidence>
<keyword evidence="5" id="KW-0067">ATP-binding</keyword>
<evidence type="ECO:0000256" key="6">
    <source>
        <dbReference type="SAM" id="MobiDB-lite"/>
    </source>
</evidence>
<feature type="region of interest" description="Disordered" evidence="6">
    <location>
        <begin position="243"/>
        <end position="263"/>
    </location>
</feature>
<keyword evidence="4" id="KW-0418">Kinase</keyword>
<reference evidence="8 9" key="1">
    <citation type="submission" date="2024-04" db="EMBL/GenBank/DDBJ databases">
        <title>genome sequences of Mucor flavus KT1a and Helicostylum pulchrum KT1b strains isolated from the surface of a dry-aged beef.</title>
        <authorList>
            <person name="Toyotome T."/>
            <person name="Hosono M."/>
            <person name="Torimaru M."/>
            <person name="Fukuda K."/>
            <person name="Mikami N."/>
        </authorList>
    </citation>
    <scope>NUCLEOTIDE SEQUENCE [LARGE SCALE GENOMIC DNA]</scope>
    <source>
        <strain evidence="8 9">KT1a</strain>
    </source>
</reference>
<dbReference type="InterPro" id="IPR000719">
    <property type="entry name" value="Prot_kinase_dom"/>
</dbReference>
<feature type="domain" description="Protein kinase" evidence="7">
    <location>
        <begin position="1"/>
        <end position="218"/>
    </location>
</feature>
<dbReference type="InterPro" id="IPR008271">
    <property type="entry name" value="Ser/Thr_kinase_AS"/>
</dbReference>
<dbReference type="PROSITE" id="PS50011">
    <property type="entry name" value="PROTEIN_KINASE_DOM"/>
    <property type="match status" value="1"/>
</dbReference>
<dbReference type="EMBL" id="BAABUK010000044">
    <property type="protein sequence ID" value="GAA5817545.1"/>
    <property type="molecule type" value="Genomic_DNA"/>
</dbReference>
<accession>A0ABP9ZEK1</accession>
<protein>
    <recommendedName>
        <fullName evidence="1">non-specific serine/threonine protein kinase</fullName>
        <ecNumber evidence="1">2.7.11.1</ecNumber>
    </recommendedName>
</protein>
<dbReference type="PANTHER" id="PTHR24348">
    <property type="entry name" value="SERINE/THREONINE-PROTEIN KINASE UNC-51-RELATED"/>
    <property type="match status" value="1"/>
</dbReference>
<dbReference type="Proteomes" id="UP001473302">
    <property type="component" value="Unassembled WGS sequence"/>
</dbReference>
<dbReference type="Pfam" id="PF21127">
    <property type="entry name" value="ATG1-like_MIT2"/>
    <property type="match status" value="1"/>
</dbReference>
<dbReference type="SMART" id="SM00220">
    <property type="entry name" value="S_TKc"/>
    <property type="match status" value="1"/>
</dbReference>
<organism evidence="8 9">
    <name type="scientific">Mucor flavus</name>
    <dbReference type="NCBI Taxonomy" id="439312"/>
    <lineage>
        <taxon>Eukaryota</taxon>
        <taxon>Fungi</taxon>
        <taxon>Fungi incertae sedis</taxon>
        <taxon>Mucoromycota</taxon>
        <taxon>Mucoromycotina</taxon>
        <taxon>Mucoromycetes</taxon>
        <taxon>Mucorales</taxon>
        <taxon>Mucorineae</taxon>
        <taxon>Mucoraceae</taxon>
        <taxon>Mucor</taxon>
    </lineage>
</organism>
<dbReference type="Pfam" id="PF00069">
    <property type="entry name" value="Pkinase"/>
    <property type="match status" value="1"/>
</dbReference>
<feature type="region of interest" description="Disordered" evidence="6">
    <location>
        <begin position="303"/>
        <end position="325"/>
    </location>
</feature>
<evidence type="ECO:0000256" key="4">
    <source>
        <dbReference type="ARBA" id="ARBA00022777"/>
    </source>
</evidence>
<dbReference type="InterPro" id="IPR048941">
    <property type="entry name" value="ATG1-like_MIT2"/>
</dbReference>